<evidence type="ECO:0000256" key="1">
    <source>
        <dbReference type="ARBA" id="ARBA00006260"/>
    </source>
</evidence>
<dbReference type="PIRSF" id="PIRSF038093">
    <property type="entry name" value="ARP2/3_su1"/>
    <property type="match status" value="1"/>
</dbReference>
<dbReference type="GO" id="GO:0043130">
    <property type="term" value="F:ubiquitin binding"/>
    <property type="evidence" value="ECO:0007669"/>
    <property type="project" value="EnsemblFungi"/>
</dbReference>
<dbReference type="GO" id="GO:0034314">
    <property type="term" value="P:Arp2/3 complex-mediated actin nucleation"/>
    <property type="evidence" value="ECO:0007669"/>
    <property type="project" value="UniProtKB-UniRule"/>
</dbReference>
<dbReference type="InterPro" id="IPR036322">
    <property type="entry name" value="WD40_repeat_dom_sf"/>
</dbReference>
<name>A0A139AAU9_GONPJ</name>
<evidence type="ECO:0000256" key="5">
    <source>
        <dbReference type="ARBA" id="ARBA00023203"/>
    </source>
</evidence>
<dbReference type="PANTHER" id="PTHR10709:SF2">
    <property type="entry name" value="ACTIN-RELATED PROTEIN 2_3 COMPLEX SUBUNIT"/>
    <property type="match status" value="1"/>
</dbReference>
<dbReference type="InterPro" id="IPR015943">
    <property type="entry name" value="WD40/YVTN_repeat-like_dom_sf"/>
</dbReference>
<evidence type="ECO:0000256" key="3">
    <source>
        <dbReference type="ARBA" id="ARBA00022574"/>
    </source>
</evidence>
<comment type="subcellular location">
    <subcellularLocation>
        <location evidence="7">Cytoplasm</location>
        <location evidence="7">Cytoskeleton</location>
        <location evidence="7">Actin patch</location>
    </subcellularLocation>
</comment>
<dbReference type="AlphaFoldDB" id="A0A139AAU9"/>
<dbReference type="PANTHER" id="PTHR10709">
    <property type="entry name" value="ACTIN-RELATED PROTEIN 2/3 COMPLEX SUBUNIT 1"/>
    <property type="match status" value="1"/>
</dbReference>
<comment type="function">
    <text evidence="7">Functions as component of the Arp2/3 complex which is involved in regulation of actin polymerization and together with an activating nucleation-promoting factor (NPF) mediates the formation of branched actin networks.</text>
</comment>
<keyword evidence="5 7" id="KW-0009">Actin-binding</keyword>
<evidence type="ECO:0000313" key="9">
    <source>
        <dbReference type="EMBL" id="KXS13779.1"/>
    </source>
</evidence>
<dbReference type="GO" id="GO:0044396">
    <property type="term" value="P:actin cortical patch organization"/>
    <property type="evidence" value="ECO:0007669"/>
    <property type="project" value="EnsemblFungi"/>
</dbReference>
<dbReference type="GO" id="GO:0005885">
    <property type="term" value="C:Arp2/3 protein complex"/>
    <property type="evidence" value="ECO:0007669"/>
    <property type="project" value="UniProtKB-UniRule"/>
</dbReference>
<dbReference type="OrthoDB" id="406844at2759"/>
<comment type="similarity">
    <text evidence="1 7">Belongs to the WD repeat ARPC1 family.</text>
</comment>
<evidence type="ECO:0000256" key="6">
    <source>
        <dbReference type="ARBA" id="ARBA00023212"/>
    </source>
</evidence>
<evidence type="ECO:0000256" key="7">
    <source>
        <dbReference type="PIRNR" id="PIRNR038093"/>
    </source>
</evidence>
<gene>
    <name evidence="9" type="ORF">M427DRAFT_58372</name>
</gene>
<dbReference type="InterPro" id="IPR017383">
    <property type="entry name" value="ARPC1"/>
</dbReference>
<sequence length="370" mass="40733">MASAATPADIQQIVSVPISAHAYNKDRTKVAIVPNSNEVHIYDKGPDGWVLSDTLKEHGQLVTSVDWAPTTNRLVTCSQDRNAYVWNWNATKRRWDPDLVLLRINRAATCVRWSPAENKFAVASGAKTVSVCYYEEENKWWVSKHIKKPIKSTVLAIDWHPNNLLLAAGSADMTVRVYAAYIKEVDSKGSAAPWAEGRLTFAALLAEYDTGALGWAHSVAFSPSGGLLAWTSHGSSASIADPVSKQVETVRYGGLPLVSSVWLNEDAIVAAGHDCYPVLVARRSGRWEYIDKLDQQTKRAPSAALGSLAMNRFRQMDSKAQQGKEDTDLQSVHQNTITEIVRLSDDRAHVSAFSTAGVDGRIVRWEVKGF</sequence>
<keyword evidence="6 7" id="KW-0206">Cytoskeleton</keyword>
<evidence type="ECO:0000256" key="4">
    <source>
        <dbReference type="ARBA" id="ARBA00022737"/>
    </source>
</evidence>
<dbReference type="Gene3D" id="2.130.10.10">
    <property type="entry name" value="YVTN repeat-like/Quinoprotein amine dehydrogenase"/>
    <property type="match status" value="1"/>
</dbReference>
<dbReference type="SMART" id="SM00320">
    <property type="entry name" value="WD40"/>
    <property type="match status" value="4"/>
</dbReference>
<dbReference type="SUPFAM" id="SSF50978">
    <property type="entry name" value="WD40 repeat-like"/>
    <property type="match status" value="1"/>
</dbReference>
<dbReference type="GO" id="GO:0051015">
    <property type="term" value="F:actin filament binding"/>
    <property type="evidence" value="ECO:0007669"/>
    <property type="project" value="EnsemblFungi"/>
</dbReference>
<dbReference type="GO" id="GO:0030479">
    <property type="term" value="C:actin cortical patch"/>
    <property type="evidence" value="ECO:0007669"/>
    <property type="project" value="UniProtKB-SubCell"/>
</dbReference>
<keyword evidence="3 8" id="KW-0853">WD repeat</keyword>
<dbReference type="InterPro" id="IPR001680">
    <property type="entry name" value="WD40_rpt"/>
</dbReference>
<keyword evidence="10" id="KW-1185">Reference proteome</keyword>
<feature type="repeat" description="WD" evidence="8">
    <location>
        <begin position="55"/>
        <end position="87"/>
    </location>
</feature>
<evidence type="ECO:0000256" key="2">
    <source>
        <dbReference type="ARBA" id="ARBA00022490"/>
    </source>
</evidence>
<dbReference type="GO" id="GO:2000601">
    <property type="term" value="P:positive regulation of Arp2/3 complex-mediated actin nucleation"/>
    <property type="evidence" value="ECO:0007669"/>
    <property type="project" value="EnsemblFungi"/>
</dbReference>
<proteinExistence type="inferred from homology"/>
<protein>
    <recommendedName>
        <fullName evidence="7">Actin-related protein 2/3 complex subunit</fullName>
    </recommendedName>
</protein>
<dbReference type="Proteomes" id="UP000070544">
    <property type="component" value="Unassembled WGS sequence"/>
</dbReference>
<accession>A0A139AAU9</accession>
<dbReference type="PROSITE" id="PS50294">
    <property type="entry name" value="WD_REPEATS_REGION"/>
    <property type="match status" value="1"/>
</dbReference>
<evidence type="ECO:0000256" key="8">
    <source>
        <dbReference type="PROSITE-ProRule" id="PRU00221"/>
    </source>
</evidence>
<dbReference type="Pfam" id="PF00400">
    <property type="entry name" value="WD40"/>
    <property type="match status" value="2"/>
</dbReference>
<dbReference type="PROSITE" id="PS50082">
    <property type="entry name" value="WD_REPEATS_2"/>
    <property type="match status" value="1"/>
</dbReference>
<reference evidence="9 10" key="1">
    <citation type="journal article" date="2015" name="Genome Biol. Evol.">
        <title>Phylogenomic analyses indicate that early fungi evolved digesting cell walls of algal ancestors of land plants.</title>
        <authorList>
            <person name="Chang Y."/>
            <person name="Wang S."/>
            <person name="Sekimoto S."/>
            <person name="Aerts A.L."/>
            <person name="Choi C."/>
            <person name="Clum A."/>
            <person name="LaButti K.M."/>
            <person name="Lindquist E.A."/>
            <person name="Yee Ngan C."/>
            <person name="Ohm R.A."/>
            <person name="Salamov A.A."/>
            <person name="Grigoriev I.V."/>
            <person name="Spatafora J.W."/>
            <person name="Berbee M.L."/>
        </authorList>
    </citation>
    <scope>NUCLEOTIDE SEQUENCE [LARGE SCALE GENOMIC DNA]</scope>
    <source>
        <strain evidence="9 10">JEL478</strain>
    </source>
</reference>
<dbReference type="OMA" id="YVWEPSP"/>
<keyword evidence="2 7" id="KW-0963">Cytoplasm</keyword>
<dbReference type="EMBL" id="KQ965775">
    <property type="protein sequence ID" value="KXS13779.1"/>
    <property type="molecule type" value="Genomic_DNA"/>
</dbReference>
<keyword evidence="4" id="KW-0677">Repeat</keyword>
<dbReference type="STRING" id="1344416.A0A139AAU9"/>
<organism evidence="9 10">
    <name type="scientific">Gonapodya prolifera (strain JEL478)</name>
    <name type="common">Monoblepharis prolifera</name>
    <dbReference type="NCBI Taxonomy" id="1344416"/>
    <lineage>
        <taxon>Eukaryota</taxon>
        <taxon>Fungi</taxon>
        <taxon>Fungi incertae sedis</taxon>
        <taxon>Chytridiomycota</taxon>
        <taxon>Chytridiomycota incertae sedis</taxon>
        <taxon>Monoblepharidomycetes</taxon>
        <taxon>Monoblepharidales</taxon>
        <taxon>Gonapodyaceae</taxon>
        <taxon>Gonapodya</taxon>
    </lineage>
</organism>
<evidence type="ECO:0000313" key="10">
    <source>
        <dbReference type="Proteomes" id="UP000070544"/>
    </source>
</evidence>